<dbReference type="CDD" id="cd03801">
    <property type="entry name" value="GT4_PimA-like"/>
    <property type="match status" value="1"/>
</dbReference>
<evidence type="ECO:0000256" key="6">
    <source>
        <dbReference type="ARBA" id="ARBA00022962"/>
    </source>
</evidence>
<dbReference type="Pfam" id="PF00733">
    <property type="entry name" value="Asn_synthase"/>
    <property type="match status" value="1"/>
</dbReference>
<dbReference type="SUPFAM" id="SSF53756">
    <property type="entry name" value="UDP-Glycosyltransferase/glycogen phosphorylase"/>
    <property type="match status" value="1"/>
</dbReference>
<protein>
    <recommendedName>
        <fullName evidence="3">asparagine synthase (glutamine-hydrolyzing)</fullName>
        <ecNumber evidence="3">6.3.5.4</ecNumber>
    </recommendedName>
</protein>
<dbReference type="InterPro" id="IPR029055">
    <property type="entry name" value="Ntn_hydrolases_N"/>
</dbReference>
<dbReference type="Pfam" id="PF13537">
    <property type="entry name" value="GATase_7"/>
    <property type="match status" value="1"/>
</dbReference>
<dbReference type="NCBIfam" id="TIGR01536">
    <property type="entry name" value="asn_synth_AEB"/>
    <property type="match status" value="1"/>
</dbReference>
<dbReference type="InterPro" id="IPR033738">
    <property type="entry name" value="AsnB_N"/>
</dbReference>
<dbReference type="InterPro" id="IPR028098">
    <property type="entry name" value="Glyco_trans_4-like_N"/>
</dbReference>
<evidence type="ECO:0000313" key="9">
    <source>
        <dbReference type="EMBL" id="MFD2731072.1"/>
    </source>
</evidence>
<dbReference type="RefSeq" id="WP_379041900.1">
    <property type="nucleotide sequence ID" value="NZ_JBHSKW010000018.1"/>
</dbReference>
<dbReference type="PANTHER" id="PTHR43284">
    <property type="entry name" value="ASPARAGINE SYNTHETASE (GLUTAMINE-HYDROLYZING)"/>
    <property type="match status" value="1"/>
</dbReference>
<comment type="caution">
    <text evidence="9">The sequence shown here is derived from an EMBL/GenBank/DDBJ whole genome shotgun (WGS) entry which is preliminary data.</text>
</comment>
<dbReference type="Pfam" id="PF00534">
    <property type="entry name" value="Glycos_transf_1"/>
    <property type="match status" value="1"/>
</dbReference>
<comment type="similarity">
    <text evidence="2">Belongs to the asparagine synthetase family.</text>
</comment>
<dbReference type="CDD" id="cd01991">
    <property type="entry name" value="Asn_synthase_B_C"/>
    <property type="match status" value="1"/>
</dbReference>
<evidence type="ECO:0000256" key="4">
    <source>
        <dbReference type="ARBA" id="ARBA00022741"/>
    </source>
</evidence>
<dbReference type="Gene3D" id="3.40.50.620">
    <property type="entry name" value="HUPs"/>
    <property type="match status" value="1"/>
</dbReference>
<proteinExistence type="inferred from homology"/>
<dbReference type="Gene3D" id="3.40.50.2000">
    <property type="entry name" value="Glycogen Phosphorylase B"/>
    <property type="match status" value="2"/>
</dbReference>
<evidence type="ECO:0000256" key="7">
    <source>
        <dbReference type="ARBA" id="ARBA00048741"/>
    </source>
</evidence>
<dbReference type="GO" id="GO:0004066">
    <property type="term" value="F:asparagine synthase (glutamine-hydrolyzing) activity"/>
    <property type="evidence" value="ECO:0007669"/>
    <property type="project" value="UniProtKB-EC"/>
</dbReference>
<feature type="domain" description="Glutamine amidotransferase type-2" evidence="8">
    <location>
        <begin position="2"/>
        <end position="213"/>
    </location>
</feature>
<dbReference type="InterPro" id="IPR051786">
    <property type="entry name" value="ASN_synthetase/amidase"/>
</dbReference>
<evidence type="ECO:0000256" key="2">
    <source>
        <dbReference type="ARBA" id="ARBA00005752"/>
    </source>
</evidence>
<dbReference type="InterPro" id="IPR017932">
    <property type="entry name" value="GATase_2_dom"/>
</dbReference>
<reference evidence="10" key="1">
    <citation type="journal article" date="2019" name="Int. J. Syst. Evol. Microbiol.">
        <title>The Global Catalogue of Microorganisms (GCM) 10K type strain sequencing project: providing services to taxonomists for standard genome sequencing and annotation.</title>
        <authorList>
            <consortium name="The Broad Institute Genomics Platform"/>
            <consortium name="The Broad Institute Genome Sequencing Center for Infectious Disease"/>
            <person name="Wu L."/>
            <person name="Ma J."/>
        </authorList>
    </citation>
    <scope>NUCLEOTIDE SEQUENCE [LARGE SCALE GENOMIC DNA]</scope>
    <source>
        <strain evidence="10">KCTC 42456</strain>
    </source>
</reference>
<dbReference type="PROSITE" id="PS51278">
    <property type="entry name" value="GATASE_TYPE_2"/>
    <property type="match status" value="1"/>
</dbReference>
<dbReference type="Pfam" id="PF13439">
    <property type="entry name" value="Glyco_transf_4"/>
    <property type="match status" value="1"/>
</dbReference>
<evidence type="ECO:0000256" key="5">
    <source>
        <dbReference type="ARBA" id="ARBA00022840"/>
    </source>
</evidence>
<dbReference type="InterPro" id="IPR001962">
    <property type="entry name" value="Asn_synthase"/>
</dbReference>
<gene>
    <name evidence="9" type="primary">asnB</name>
    <name evidence="9" type="ORF">ACFSSE_05085</name>
</gene>
<keyword evidence="9" id="KW-0436">Ligase</keyword>
<name>A0ABW5TPZ8_9SPHI</name>
<dbReference type="CDD" id="cd00712">
    <property type="entry name" value="AsnB"/>
    <property type="match status" value="1"/>
</dbReference>
<dbReference type="SUPFAM" id="SSF52402">
    <property type="entry name" value="Adenine nucleotide alpha hydrolases-like"/>
    <property type="match status" value="1"/>
</dbReference>
<keyword evidence="4" id="KW-0547">Nucleotide-binding</keyword>
<dbReference type="Proteomes" id="UP001597546">
    <property type="component" value="Unassembled WGS sequence"/>
</dbReference>
<dbReference type="InterPro" id="IPR001296">
    <property type="entry name" value="Glyco_trans_1"/>
</dbReference>
<dbReference type="InterPro" id="IPR006426">
    <property type="entry name" value="Asn_synth_AEB"/>
</dbReference>
<organism evidence="9 10">
    <name type="scientific">Pedobacter alpinus</name>
    <dbReference type="NCBI Taxonomy" id="1590643"/>
    <lineage>
        <taxon>Bacteria</taxon>
        <taxon>Pseudomonadati</taxon>
        <taxon>Bacteroidota</taxon>
        <taxon>Sphingobacteriia</taxon>
        <taxon>Sphingobacteriales</taxon>
        <taxon>Sphingobacteriaceae</taxon>
        <taxon>Pedobacter</taxon>
    </lineage>
</organism>
<evidence type="ECO:0000256" key="1">
    <source>
        <dbReference type="ARBA" id="ARBA00005187"/>
    </source>
</evidence>
<dbReference type="Gene3D" id="3.60.20.10">
    <property type="entry name" value="Glutamine Phosphoribosylpyrophosphate, subunit 1, domain 1"/>
    <property type="match status" value="1"/>
</dbReference>
<dbReference type="EC" id="6.3.5.4" evidence="3"/>
<dbReference type="SUPFAM" id="SSF56235">
    <property type="entry name" value="N-terminal nucleophile aminohydrolases (Ntn hydrolases)"/>
    <property type="match status" value="1"/>
</dbReference>
<sequence length="964" mass="110536">MCRIAGLINPYFEQSNLQHHIQKMCDVQAHGGPDGEGYFVDESVNLALGHRRLSLIDLSNAGHQPMQYQHLHISFNGEIYNYQEIRNDLIARGHQFHSHSDTEVILHAYQEWGTACFKLFNGMFAIAIYDQYLKKLILARDVAGIKPLYYFQQNQQFVFASEVKAFAASGLKIEDDPNWKIYFLSFGFIPEPHTTLKNVKSLAPGKVLIYNLQTQQSEIETFESLIFSSQLTNEEEVNQLINSTLKAAVKRHLISDAPIGVFLSGGIDSSIISLLAAQNSKQPIQTLSVSFNEDAYDESHYQKIIQQKINSQHTHYTITKKEYLDALPQLKQAFDQPSNDAVNSWFISRCAKQNGLKAVLSGLGGDELFGGYPSFKRIDKAIALRKLPLQLFNIADHLSNDKLKKLLFLKEERTYADYLFLRGFYTPKTISKLLDATEDEIQGALRKLKYENSPRKKEVPKNYVSWLEQNIYMRSQLLRDTDYMSMQHGIEVRVPFLDKDFLKLVHQIDPKIKFKGDFPKAALVNAFKDILPPEIYQRKKMGFTFPFQEWNKSHPEINKIAQHSNKQVAKLGKLFLNNKLHWSRCYALLQIENYLPLKDALFLTLKTFSHTGGIEKVNRVLMKAGTDIQSKNLIRFHAKSLYDHAPDEKYISKRRFEGFEGLLFPFIFKSVKKGIQCDVVMLSHINLALVGLLIKVLNPKTKLMLQAHGIEIWGKQSFLKRIFLNKVDLILPVSQFTKDNLVHQHHIDESKCLVFHNSLDPFFETHSPKKIESKLKDQYQILATDCVITTLTRLVSSEKYKGYDKVIAALAKLKQEGKKYKYLILGKYDEQEYQRVNRLIAQFDLKEEVKLCGFIPDEEISSYFRLANLFVMPSQKEGFGIVFIEAMACGLPVVGGNLDGSVDALANGDFGILIDPNDQNALIDAIQNYQHHPLSKQPQELINLVNQNFGYPQYKEKLEKLLLN</sequence>
<dbReference type="PANTHER" id="PTHR43284:SF1">
    <property type="entry name" value="ASPARAGINE SYNTHETASE"/>
    <property type="match status" value="1"/>
</dbReference>
<keyword evidence="6" id="KW-0315">Glutamine amidotransferase</keyword>
<comment type="pathway">
    <text evidence="1">Amino-acid biosynthesis; L-asparagine biosynthesis; L-asparagine from L-aspartate (L-Gln route): step 1/1.</text>
</comment>
<keyword evidence="10" id="KW-1185">Reference proteome</keyword>
<evidence type="ECO:0000259" key="8">
    <source>
        <dbReference type="PROSITE" id="PS51278"/>
    </source>
</evidence>
<comment type="catalytic activity">
    <reaction evidence="7">
        <text>L-aspartate + L-glutamine + ATP + H2O = L-asparagine + L-glutamate + AMP + diphosphate + H(+)</text>
        <dbReference type="Rhea" id="RHEA:12228"/>
        <dbReference type="ChEBI" id="CHEBI:15377"/>
        <dbReference type="ChEBI" id="CHEBI:15378"/>
        <dbReference type="ChEBI" id="CHEBI:29985"/>
        <dbReference type="ChEBI" id="CHEBI:29991"/>
        <dbReference type="ChEBI" id="CHEBI:30616"/>
        <dbReference type="ChEBI" id="CHEBI:33019"/>
        <dbReference type="ChEBI" id="CHEBI:58048"/>
        <dbReference type="ChEBI" id="CHEBI:58359"/>
        <dbReference type="ChEBI" id="CHEBI:456215"/>
        <dbReference type="EC" id="6.3.5.4"/>
    </reaction>
</comment>
<accession>A0ABW5TPZ8</accession>
<dbReference type="EMBL" id="JBHULV010000014">
    <property type="protein sequence ID" value="MFD2731072.1"/>
    <property type="molecule type" value="Genomic_DNA"/>
</dbReference>
<dbReference type="InterPro" id="IPR014729">
    <property type="entry name" value="Rossmann-like_a/b/a_fold"/>
</dbReference>
<keyword evidence="5" id="KW-0067">ATP-binding</keyword>
<evidence type="ECO:0000256" key="3">
    <source>
        <dbReference type="ARBA" id="ARBA00012737"/>
    </source>
</evidence>
<evidence type="ECO:0000313" key="10">
    <source>
        <dbReference type="Proteomes" id="UP001597546"/>
    </source>
</evidence>